<dbReference type="InterPro" id="IPR020846">
    <property type="entry name" value="MFS_dom"/>
</dbReference>
<sequence length="565" mass="61207">MQLLKRISDGFTYTFGIYFVQLVQYYDASAAATSWIASILVGVTLGSGPIAGILVNKFGCRMVTIMGAILASASLFVSIWAPTVETLYVTIGLGAGLGFGLIYLPAIVCVTGYFEKRRSFATGIAVCGSGIGTFAFSPLIETLIDELSWQNSLVVVSGIVLNCVVFGALFRPLEEESLEPLPPAPEPTTPIGNKNSLQLSNLPTIKLAAEELKKNHSAVHLGQRQPNEHNGLQRISSHGNINPMLARLSLTTDQSRMAVSQPLLPNAEETVMIGGRVVAGKSGSLPSSHHGSRIFDRKDIFYHGSLLNIPEYKQDPGSYRASMVRLQQDEEETPSEAEKAKVCGCIPCSRESRDALSSLMDWGLLTDGIFILFAISNFCTSIGFNAPYIFIVDRARHLGISDRESSMLLAVVGISNTVSRIVLGYISDQSWVNRLYLYNTALTLCGIGTCVSIWFDDYTSQILYAVVFGSMSGAYVGLTSVVLVDLLGMDRLTNAFGLLLMFQGIASLIGPPICGVLFDVTHSYDYSFLLAGSMIAVSGLMLFFIPCIWRVQARKLAQRAAANAY</sequence>
<organism evidence="4 5">
    <name type="scientific">Petrolisthes manimaculis</name>
    <dbReference type="NCBI Taxonomy" id="1843537"/>
    <lineage>
        <taxon>Eukaryota</taxon>
        <taxon>Metazoa</taxon>
        <taxon>Ecdysozoa</taxon>
        <taxon>Arthropoda</taxon>
        <taxon>Crustacea</taxon>
        <taxon>Multicrustacea</taxon>
        <taxon>Malacostraca</taxon>
        <taxon>Eumalacostraca</taxon>
        <taxon>Eucarida</taxon>
        <taxon>Decapoda</taxon>
        <taxon>Pleocyemata</taxon>
        <taxon>Anomura</taxon>
        <taxon>Galatheoidea</taxon>
        <taxon>Porcellanidae</taxon>
        <taxon>Petrolisthes</taxon>
    </lineage>
</organism>
<dbReference type="InterPro" id="IPR050327">
    <property type="entry name" value="Proton-linked_MCT"/>
</dbReference>
<keyword evidence="5" id="KW-1185">Reference proteome</keyword>
<dbReference type="PANTHER" id="PTHR11360:SF284">
    <property type="entry name" value="EG:103B4.3 PROTEIN-RELATED"/>
    <property type="match status" value="1"/>
</dbReference>
<dbReference type="SUPFAM" id="SSF103473">
    <property type="entry name" value="MFS general substrate transporter"/>
    <property type="match status" value="1"/>
</dbReference>
<feature type="transmembrane region" description="Helical" evidence="2">
    <location>
        <begin position="496"/>
        <end position="520"/>
    </location>
</feature>
<feature type="transmembrane region" description="Helical" evidence="2">
    <location>
        <begin position="87"/>
        <end position="113"/>
    </location>
</feature>
<dbReference type="PROSITE" id="PS50850">
    <property type="entry name" value="MFS"/>
    <property type="match status" value="1"/>
</dbReference>
<feature type="transmembrane region" description="Helical" evidence="2">
    <location>
        <begin position="435"/>
        <end position="455"/>
    </location>
</feature>
<comment type="caution">
    <text evidence="4">The sequence shown here is derived from an EMBL/GenBank/DDBJ whole genome shotgun (WGS) entry which is preliminary data.</text>
</comment>
<dbReference type="FunFam" id="1.20.1250.20:FF:000505">
    <property type="entry name" value="Predicted protein"/>
    <property type="match status" value="1"/>
</dbReference>
<accession>A0AAE1NQ25</accession>
<keyword evidence="2" id="KW-0812">Transmembrane</keyword>
<dbReference type="InterPro" id="IPR011701">
    <property type="entry name" value="MFS"/>
</dbReference>
<feature type="transmembrane region" description="Helical" evidence="2">
    <location>
        <begin position="406"/>
        <end position="423"/>
    </location>
</feature>
<feature type="transmembrane region" description="Helical" evidence="2">
    <location>
        <begin position="152"/>
        <end position="170"/>
    </location>
</feature>
<dbReference type="CDD" id="cd17352">
    <property type="entry name" value="MFS_MCT_SLC16"/>
    <property type="match status" value="1"/>
</dbReference>
<dbReference type="InterPro" id="IPR036259">
    <property type="entry name" value="MFS_trans_sf"/>
</dbReference>
<dbReference type="PANTHER" id="PTHR11360">
    <property type="entry name" value="MONOCARBOXYLATE TRANSPORTER"/>
    <property type="match status" value="1"/>
</dbReference>
<dbReference type="Pfam" id="PF07690">
    <property type="entry name" value="MFS_1"/>
    <property type="match status" value="2"/>
</dbReference>
<evidence type="ECO:0000256" key="1">
    <source>
        <dbReference type="ARBA" id="ARBA00004141"/>
    </source>
</evidence>
<evidence type="ECO:0000259" key="3">
    <source>
        <dbReference type="PROSITE" id="PS50850"/>
    </source>
</evidence>
<feature type="transmembrane region" description="Helical" evidence="2">
    <location>
        <begin position="362"/>
        <end position="386"/>
    </location>
</feature>
<feature type="transmembrane region" description="Helical" evidence="2">
    <location>
        <begin position="62"/>
        <end position="81"/>
    </location>
</feature>
<dbReference type="Proteomes" id="UP001292094">
    <property type="component" value="Unassembled WGS sequence"/>
</dbReference>
<feature type="transmembrane region" description="Helical" evidence="2">
    <location>
        <begin position="32"/>
        <end position="55"/>
    </location>
</feature>
<reference evidence="4" key="1">
    <citation type="submission" date="2023-11" db="EMBL/GenBank/DDBJ databases">
        <title>Genome assemblies of two species of porcelain crab, Petrolisthes cinctipes and Petrolisthes manimaculis (Anomura: Porcellanidae).</title>
        <authorList>
            <person name="Angst P."/>
        </authorList>
    </citation>
    <scope>NUCLEOTIDE SEQUENCE</scope>
    <source>
        <strain evidence="4">PB745_02</strain>
        <tissue evidence="4">Gill</tissue>
    </source>
</reference>
<dbReference type="GO" id="GO:0016020">
    <property type="term" value="C:membrane"/>
    <property type="evidence" value="ECO:0007669"/>
    <property type="project" value="UniProtKB-SubCell"/>
</dbReference>
<evidence type="ECO:0000256" key="2">
    <source>
        <dbReference type="SAM" id="Phobius"/>
    </source>
</evidence>
<name>A0AAE1NQ25_9EUCA</name>
<dbReference type="Gene3D" id="1.20.1250.20">
    <property type="entry name" value="MFS general substrate transporter like domains"/>
    <property type="match status" value="2"/>
</dbReference>
<dbReference type="EMBL" id="JAWZYT010004626">
    <property type="protein sequence ID" value="KAK4293152.1"/>
    <property type="molecule type" value="Genomic_DNA"/>
</dbReference>
<evidence type="ECO:0000313" key="4">
    <source>
        <dbReference type="EMBL" id="KAK4293152.1"/>
    </source>
</evidence>
<keyword evidence="2" id="KW-0472">Membrane</keyword>
<proteinExistence type="predicted"/>
<feature type="transmembrane region" description="Helical" evidence="2">
    <location>
        <begin position="120"/>
        <end position="140"/>
    </location>
</feature>
<gene>
    <name evidence="4" type="ORF">Pmani_034129</name>
</gene>
<feature type="domain" description="Major facilitator superfamily (MFS) profile" evidence="3">
    <location>
        <begin position="1"/>
        <end position="550"/>
    </location>
</feature>
<feature type="transmembrane region" description="Helical" evidence="2">
    <location>
        <begin position="461"/>
        <end position="484"/>
    </location>
</feature>
<feature type="transmembrane region" description="Helical" evidence="2">
    <location>
        <begin position="526"/>
        <end position="549"/>
    </location>
</feature>
<comment type="subcellular location">
    <subcellularLocation>
        <location evidence="1">Membrane</location>
        <topology evidence="1">Multi-pass membrane protein</topology>
    </subcellularLocation>
</comment>
<keyword evidence="2" id="KW-1133">Transmembrane helix</keyword>
<protein>
    <recommendedName>
        <fullName evidence="3">Major facilitator superfamily (MFS) profile domain-containing protein</fullName>
    </recommendedName>
</protein>
<dbReference type="AlphaFoldDB" id="A0AAE1NQ25"/>
<evidence type="ECO:0000313" key="5">
    <source>
        <dbReference type="Proteomes" id="UP001292094"/>
    </source>
</evidence>
<dbReference type="GO" id="GO:0008028">
    <property type="term" value="F:monocarboxylic acid transmembrane transporter activity"/>
    <property type="evidence" value="ECO:0007669"/>
    <property type="project" value="TreeGrafter"/>
</dbReference>
<feature type="transmembrane region" description="Helical" evidence="2">
    <location>
        <begin position="7"/>
        <end position="26"/>
    </location>
</feature>